<dbReference type="RefSeq" id="WP_146601213.1">
    <property type="nucleotide sequence ID" value="NZ_SJPY01000006.1"/>
</dbReference>
<sequence length="148" mass="16207">MKVARQAKKHGVFLIAALVSLMVSTSLVVAAVRSAVIAQRELRTQHQVLQTEFLTQAALDYAAAKLADSPDYRGEIWEPDALNDKWALAAAEIIVTESANANQSNIRIIARLAATLNQPRSQIERTTEYTFTNLASPNLESPDDAMSK</sequence>
<evidence type="ECO:0008006" key="3">
    <source>
        <dbReference type="Google" id="ProtNLM"/>
    </source>
</evidence>
<evidence type="ECO:0000313" key="1">
    <source>
        <dbReference type="EMBL" id="TWU38920.1"/>
    </source>
</evidence>
<accession>A0A5C6DQ23</accession>
<dbReference type="EMBL" id="SJPY01000006">
    <property type="protein sequence ID" value="TWU38920.1"/>
    <property type="molecule type" value="Genomic_DNA"/>
</dbReference>
<organism evidence="1 2">
    <name type="scientific">Novipirellula aureliae</name>
    <dbReference type="NCBI Taxonomy" id="2527966"/>
    <lineage>
        <taxon>Bacteria</taxon>
        <taxon>Pseudomonadati</taxon>
        <taxon>Planctomycetota</taxon>
        <taxon>Planctomycetia</taxon>
        <taxon>Pirellulales</taxon>
        <taxon>Pirellulaceae</taxon>
        <taxon>Novipirellula</taxon>
    </lineage>
</organism>
<dbReference type="AlphaFoldDB" id="A0A5C6DQ23"/>
<reference evidence="1 2" key="1">
    <citation type="submission" date="2019-02" db="EMBL/GenBank/DDBJ databases">
        <title>Deep-cultivation of Planctomycetes and their phenomic and genomic characterization uncovers novel biology.</title>
        <authorList>
            <person name="Wiegand S."/>
            <person name="Jogler M."/>
            <person name="Boedeker C."/>
            <person name="Pinto D."/>
            <person name="Vollmers J."/>
            <person name="Rivas-Marin E."/>
            <person name="Kohn T."/>
            <person name="Peeters S.H."/>
            <person name="Heuer A."/>
            <person name="Rast P."/>
            <person name="Oberbeckmann S."/>
            <person name="Bunk B."/>
            <person name="Jeske O."/>
            <person name="Meyerdierks A."/>
            <person name="Storesund J.E."/>
            <person name="Kallscheuer N."/>
            <person name="Luecker S."/>
            <person name="Lage O.M."/>
            <person name="Pohl T."/>
            <person name="Merkel B.J."/>
            <person name="Hornburger P."/>
            <person name="Mueller R.-W."/>
            <person name="Bruemmer F."/>
            <person name="Labrenz M."/>
            <person name="Spormann A.M."/>
            <person name="Op Den Camp H."/>
            <person name="Overmann J."/>
            <person name="Amann R."/>
            <person name="Jetten M.S.M."/>
            <person name="Mascher T."/>
            <person name="Medema M.H."/>
            <person name="Devos D.P."/>
            <person name="Kaster A.-K."/>
            <person name="Ovreas L."/>
            <person name="Rohde M."/>
            <person name="Galperin M.Y."/>
            <person name="Jogler C."/>
        </authorList>
    </citation>
    <scope>NUCLEOTIDE SEQUENCE [LARGE SCALE GENOMIC DNA]</scope>
    <source>
        <strain evidence="1 2">Q31b</strain>
    </source>
</reference>
<proteinExistence type="predicted"/>
<keyword evidence="2" id="KW-1185">Reference proteome</keyword>
<comment type="caution">
    <text evidence="1">The sequence shown here is derived from an EMBL/GenBank/DDBJ whole genome shotgun (WGS) entry which is preliminary data.</text>
</comment>
<gene>
    <name evidence="1" type="ORF">Q31b_39980</name>
</gene>
<name>A0A5C6DQ23_9BACT</name>
<dbReference type="Proteomes" id="UP000315471">
    <property type="component" value="Unassembled WGS sequence"/>
</dbReference>
<protein>
    <recommendedName>
        <fullName evidence="3">Type II secretion system protein K</fullName>
    </recommendedName>
</protein>
<evidence type="ECO:0000313" key="2">
    <source>
        <dbReference type="Proteomes" id="UP000315471"/>
    </source>
</evidence>